<evidence type="ECO:0000313" key="7">
    <source>
        <dbReference type="Proteomes" id="UP000594967"/>
    </source>
</evidence>
<gene>
    <name evidence="4" type="ORF">I6G64_05435</name>
    <name evidence="5" type="ORF">NCTC12961_01710</name>
</gene>
<dbReference type="InterPro" id="IPR016181">
    <property type="entry name" value="Acyl_CoA_acyltransferase"/>
</dbReference>
<dbReference type="InterPro" id="IPR000182">
    <property type="entry name" value="GNAT_dom"/>
</dbReference>
<dbReference type="SUPFAM" id="SSF55729">
    <property type="entry name" value="Acyl-CoA N-acyltransferases (Nat)"/>
    <property type="match status" value="1"/>
</dbReference>
<dbReference type="RefSeq" id="WP_063201752.1">
    <property type="nucleotide sequence ID" value="NZ_CAMITG010000003.1"/>
</dbReference>
<dbReference type="AlphaFoldDB" id="A0A2X4U417"/>
<dbReference type="PRINTS" id="PR01754">
    <property type="entry name" value="SACTRNSFRASE"/>
</dbReference>
<dbReference type="Proteomes" id="UP000248897">
    <property type="component" value="Chromosome 1"/>
</dbReference>
<dbReference type="PANTHER" id="PTHR43877:SF2">
    <property type="entry name" value="AMINOALKYLPHOSPHONATE N-ACETYLTRANSFERASE-RELATED"/>
    <property type="match status" value="1"/>
</dbReference>
<dbReference type="Gene3D" id="3.40.630.30">
    <property type="match status" value="1"/>
</dbReference>
<sequence length="180" mass="20441">MSQAIHIAPVAQLPDGYLESCDFSFPVAHYAQPVFDAPVDNWPLRPVTPFRKHYPLAPFLNEESETFLARHRGEAVGHVTLSKNWNGYALIEEIVVSAHVRRLGVATALLDAARHWAQQQETPGLMLETQNNNLIACRCYQRFGFILGGIDHLLYRAQPDIADHEIALFWYLPFNNEIGY</sequence>
<feature type="domain" description="N-acetyltransferase" evidence="3">
    <location>
        <begin position="26"/>
        <end position="175"/>
    </location>
</feature>
<reference evidence="4 7" key="2">
    <citation type="submission" date="2020-12" db="EMBL/GenBank/DDBJ databases">
        <title>FDA dAtabase for Regulatory Grade micrObial Sequences (FDA-ARGOS): Supporting development and validation of Infectious Disease Dx tests.</title>
        <authorList>
            <person name="Sproer C."/>
            <person name="Gronow S."/>
            <person name="Severitt S."/>
            <person name="Schroder I."/>
            <person name="Tallon L."/>
            <person name="Sadzewicz L."/>
            <person name="Zhao X."/>
            <person name="Boylan J."/>
            <person name="Ott S."/>
            <person name="Bowen H."/>
            <person name="Vavikolanu K."/>
            <person name="Mehta A."/>
            <person name="Aluvathingal J."/>
            <person name="Nadendla S."/>
            <person name="Lowell S."/>
            <person name="Myers T."/>
            <person name="Yan Y."/>
            <person name="Sichtig H."/>
        </authorList>
    </citation>
    <scope>NUCLEOTIDE SEQUENCE [LARGE SCALE GENOMIC DNA]</scope>
    <source>
        <strain evidence="4 7">FDAARGOS_907</strain>
    </source>
</reference>
<evidence type="ECO:0000313" key="4">
    <source>
        <dbReference type="EMBL" id="QPS21861.1"/>
    </source>
</evidence>
<dbReference type="InterPro" id="IPR008125">
    <property type="entry name" value="Streptothricin_AcTrfase"/>
</dbReference>
<proteinExistence type="predicted"/>
<protein>
    <submittedName>
        <fullName evidence="4">GNAT family N-acetyltransferase</fullName>
    </submittedName>
    <submittedName>
        <fullName evidence="5">TDP-fucosamine acetyltransferase</fullName>
    </submittedName>
</protein>
<dbReference type="EMBL" id="CP065673">
    <property type="protein sequence ID" value="QPS21861.1"/>
    <property type="molecule type" value="Genomic_DNA"/>
</dbReference>
<dbReference type="PANTHER" id="PTHR43877">
    <property type="entry name" value="AMINOALKYLPHOSPHONATE N-ACETYLTRANSFERASE-RELATED-RELATED"/>
    <property type="match status" value="1"/>
</dbReference>
<evidence type="ECO:0000313" key="6">
    <source>
        <dbReference type="Proteomes" id="UP000248897"/>
    </source>
</evidence>
<dbReference type="GO" id="GO:0016747">
    <property type="term" value="F:acyltransferase activity, transferring groups other than amino-acyl groups"/>
    <property type="evidence" value="ECO:0007669"/>
    <property type="project" value="InterPro"/>
</dbReference>
<dbReference type="PROSITE" id="PS51186">
    <property type="entry name" value="GNAT"/>
    <property type="match status" value="1"/>
</dbReference>
<dbReference type="STRING" id="82996.ADP72_04030"/>
<dbReference type="CDD" id="cd04301">
    <property type="entry name" value="NAT_SF"/>
    <property type="match status" value="1"/>
</dbReference>
<name>A0A2X4U417_SERPL</name>
<accession>A0A2X4U417</accession>
<keyword evidence="2" id="KW-0012">Acyltransferase</keyword>
<dbReference type="EMBL" id="LS483469">
    <property type="protein sequence ID" value="SQI34526.1"/>
    <property type="molecule type" value="Genomic_DNA"/>
</dbReference>
<keyword evidence="7" id="KW-1185">Reference proteome</keyword>
<keyword evidence="1 5" id="KW-0808">Transferase</keyword>
<organism evidence="5 6">
    <name type="scientific">Serratia plymuthica</name>
    <dbReference type="NCBI Taxonomy" id="82996"/>
    <lineage>
        <taxon>Bacteria</taxon>
        <taxon>Pseudomonadati</taxon>
        <taxon>Pseudomonadota</taxon>
        <taxon>Gammaproteobacteria</taxon>
        <taxon>Enterobacterales</taxon>
        <taxon>Yersiniaceae</taxon>
        <taxon>Serratia</taxon>
    </lineage>
</organism>
<evidence type="ECO:0000313" key="5">
    <source>
        <dbReference type="EMBL" id="SQI34526.1"/>
    </source>
</evidence>
<dbReference type="InterPro" id="IPR050832">
    <property type="entry name" value="Bact_Acetyltransf"/>
</dbReference>
<evidence type="ECO:0000259" key="3">
    <source>
        <dbReference type="PROSITE" id="PS51186"/>
    </source>
</evidence>
<evidence type="ECO:0000256" key="1">
    <source>
        <dbReference type="ARBA" id="ARBA00022679"/>
    </source>
</evidence>
<dbReference type="Proteomes" id="UP000594967">
    <property type="component" value="Chromosome"/>
</dbReference>
<reference evidence="5 6" key="1">
    <citation type="submission" date="2018-06" db="EMBL/GenBank/DDBJ databases">
        <authorList>
            <consortium name="Pathogen Informatics"/>
            <person name="Doyle S."/>
        </authorList>
    </citation>
    <scope>NUCLEOTIDE SEQUENCE [LARGE SCALE GENOMIC DNA]</scope>
    <source>
        <strain evidence="5 6">NCTC12961</strain>
    </source>
</reference>
<evidence type="ECO:0000256" key="2">
    <source>
        <dbReference type="ARBA" id="ARBA00023315"/>
    </source>
</evidence>
<dbReference type="Pfam" id="PF00583">
    <property type="entry name" value="Acetyltransf_1"/>
    <property type="match status" value="1"/>
</dbReference>